<dbReference type="GO" id="GO:0005509">
    <property type="term" value="F:calcium ion binding"/>
    <property type="evidence" value="ECO:0007669"/>
    <property type="project" value="InterPro"/>
</dbReference>
<feature type="compositionally biased region" description="Basic and acidic residues" evidence="1">
    <location>
        <begin position="23"/>
        <end position="38"/>
    </location>
</feature>
<name>A0A8J3XGS2_9ACTN</name>
<evidence type="ECO:0000313" key="2">
    <source>
        <dbReference type="EMBL" id="GII40430.1"/>
    </source>
</evidence>
<dbReference type="RefSeq" id="WP_204075958.1">
    <property type="nucleotide sequence ID" value="NZ_BAABHI010000026.1"/>
</dbReference>
<gene>
    <name evidence="2" type="ORF">Pph01_54330</name>
</gene>
<protein>
    <recommendedName>
        <fullName evidence="4">Hemolysin-type calcium-binding repeat-containing protein</fullName>
    </recommendedName>
</protein>
<evidence type="ECO:0000256" key="1">
    <source>
        <dbReference type="SAM" id="MobiDB-lite"/>
    </source>
</evidence>
<keyword evidence="3" id="KW-1185">Reference proteome</keyword>
<dbReference type="InterPro" id="IPR001343">
    <property type="entry name" value="Hemolysn_Ca-bd"/>
</dbReference>
<dbReference type="SUPFAM" id="SSF51120">
    <property type="entry name" value="beta-Roll"/>
    <property type="match status" value="1"/>
</dbReference>
<dbReference type="PROSITE" id="PS00330">
    <property type="entry name" value="HEMOLYSIN_CALCIUM"/>
    <property type="match status" value="1"/>
</dbReference>
<organism evidence="2 3">
    <name type="scientific">Planotetraspora phitsanulokensis</name>
    <dbReference type="NCBI Taxonomy" id="575192"/>
    <lineage>
        <taxon>Bacteria</taxon>
        <taxon>Bacillati</taxon>
        <taxon>Actinomycetota</taxon>
        <taxon>Actinomycetes</taxon>
        <taxon>Streptosporangiales</taxon>
        <taxon>Streptosporangiaceae</taxon>
        <taxon>Planotetraspora</taxon>
    </lineage>
</organism>
<reference evidence="2 3" key="1">
    <citation type="submission" date="2021-01" db="EMBL/GenBank/DDBJ databases">
        <title>Whole genome shotgun sequence of Planotetraspora phitsanulokensis NBRC 104273.</title>
        <authorList>
            <person name="Komaki H."/>
            <person name="Tamura T."/>
        </authorList>
    </citation>
    <scope>NUCLEOTIDE SEQUENCE [LARGE SCALE GENOMIC DNA]</scope>
    <source>
        <strain evidence="2 3">NBRC 104273</strain>
    </source>
</reference>
<dbReference type="EMBL" id="BOOP01000025">
    <property type="protein sequence ID" value="GII40430.1"/>
    <property type="molecule type" value="Genomic_DNA"/>
</dbReference>
<dbReference type="Pfam" id="PF00353">
    <property type="entry name" value="HemolysinCabind"/>
    <property type="match status" value="1"/>
</dbReference>
<dbReference type="InterPro" id="IPR011049">
    <property type="entry name" value="Serralysin-like_metalloprot_C"/>
</dbReference>
<dbReference type="InterPro" id="IPR018511">
    <property type="entry name" value="Hemolysin-typ_Ca-bd_CS"/>
</dbReference>
<proteinExistence type="predicted"/>
<evidence type="ECO:0008006" key="4">
    <source>
        <dbReference type="Google" id="ProtNLM"/>
    </source>
</evidence>
<feature type="region of interest" description="Disordered" evidence="1">
    <location>
        <begin position="1"/>
        <end position="57"/>
    </location>
</feature>
<accession>A0A8J3XGS2</accession>
<sequence>MAGGPESFADLGSGNDKLYGGPGKDRLSGGTGRDDGSHRPGNRPVTRSVSWARTELM</sequence>
<comment type="caution">
    <text evidence="2">The sequence shown here is derived from an EMBL/GenBank/DDBJ whole genome shotgun (WGS) entry which is preliminary data.</text>
</comment>
<evidence type="ECO:0000313" key="3">
    <source>
        <dbReference type="Proteomes" id="UP000622547"/>
    </source>
</evidence>
<dbReference type="Gene3D" id="2.150.10.10">
    <property type="entry name" value="Serralysin-like metalloprotease, C-terminal"/>
    <property type="match status" value="1"/>
</dbReference>
<dbReference type="Proteomes" id="UP000622547">
    <property type="component" value="Unassembled WGS sequence"/>
</dbReference>